<evidence type="ECO:0000256" key="1">
    <source>
        <dbReference type="SAM" id="SignalP"/>
    </source>
</evidence>
<evidence type="ECO:0000313" key="3">
    <source>
        <dbReference type="EMBL" id="MZQ88570.1"/>
    </source>
</evidence>
<dbReference type="PANTHER" id="PTHR35535">
    <property type="entry name" value="HEAT SHOCK PROTEIN HSLJ"/>
    <property type="match status" value="1"/>
</dbReference>
<dbReference type="RefSeq" id="WP_161344300.1">
    <property type="nucleotide sequence ID" value="NZ_BMGW01000003.1"/>
</dbReference>
<feature type="domain" description="DUF306" evidence="2">
    <location>
        <begin position="291"/>
        <end position="393"/>
    </location>
</feature>
<sequence>MRLALVLAALLAASPALAERLLTGSASYPQRIALPEGADLALDLTDASGALVAELRQPLQGAQVPLPFTLTAPDDALTLQAAVLVGGAPMWVSETLAIPAGTDPTDLGILRLRPHRPMGFATRFRCGEAGLELGYTAEGARLRIGATYFDLAAGEPGTFTDAADPGTFATVQGNTLNVSLRGTPLPACHPELPGFAPFRATGTEPGWSLVIEAGTVTYTGDYGAVTLTGDLPAPEASSGPNRRYVLAEGLAFSVVDQLCRDAATGMPFPATVAVETADAVLPGCGGDPAALLAGVTWQVEDIGGRGIPDNAAAMLTFLPLGRVAGRTGCNTFTGGAELTGEGLRFGPAALTRMACPPALTRMEADFLSALQETDRFDFTPDGALQLIGGDRVLLTARF</sequence>
<evidence type="ECO:0000313" key="4">
    <source>
        <dbReference type="Proteomes" id="UP000477083"/>
    </source>
</evidence>
<dbReference type="InterPro" id="IPR005184">
    <property type="entry name" value="DUF306_Meta_HslJ"/>
</dbReference>
<keyword evidence="1" id="KW-0732">Signal</keyword>
<dbReference type="Pfam" id="PF09619">
    <property type="entry name" value="YscW"/>
    <property type="match status" value="1"/>
</dbReference>
<dbReference type="AlphaFoldDB" id="A0A6L8VH83"/>
<gene>
    <name evidence="3" type="ORF">GS660_05625</name>
</gene>
<dbReference type="OrthoDB" id="9809132at2"/>
<reference evidence="3 4" key="1">
    <citation type="submission" date="2020-01" db="EMBL/GenBank/DDBJ databases">
        <title>Frigidibacter albus SP32T (=CGMCC 1.13995T).</title>
        <authorList>
            <person name="Liao X."/>
        </authorList>
    </citation>
    <scope>NUCLEOTIDE SEQUENCE [LARGE SCALE GENOMIC DNA]</scope>
    <source>
        <strain evidence="3 4">SP32</strain>
    </source>
</reference>
<proteinExistence type="predicted"/>
<evidence type="ECO:0000259" key="2">
    <source>
        <dbReference type="Pfam" id="PF03724"/>
    </source>
</evidence>
<keyword evidence="4" id="KW-1185">Reference proteome</keyword>
<name>A0A6L8VH83_9RHOB</name>
<dbReference type="PANTHER" id="PTHR35535:SF2">
    <property type="entry name" value="DUF306 DOMAIN-CONTAINING PROTEIN"/>
    <property type="match status" value="1"/>
</dbReference>
<dbReference type="EMBL" id="WWNR01000003">
    <property type="protein sequence ID" value="MZQ88570.1"/>
    <property type="molecule type" value="Genomic_DNA"/>
</dbReference>
<dbReference type="InterPro" id="IPR053147">
    <property type="entry name" value="Hsp_HslJ-like"/>
</dbReference>
<dbReference type="Gene3D" id="2.40.128.270">
    <property type="match status" value="1"/>
</dbReference>
<dbReference type="InterPro" id="IPR038670">
    <property type="entry name" value="HslJ-like_sf"/>
</dbReference>
<protein>
    <submittedName>
        <fullName evidence="3">META domain-containing protein</fullName>
    </submittedName>
</protein>
<feature type="signal peptide" evidence="1">
    <location>
        <begin position="1"/>
        <end position="18"/>
    </location>
</feature>
<accession>A0A6L8VH83</accession>
<feature type="chain" id="PRO_5026669004" evidence="1">
    <location>
        <begin position="19"/>
        <end position="398"/>
    </location>
</feature>
<organism evidence="3 4">
    <name type="scientific">Frigidibacter albus</name>
    <dbReference type="NCBI Taxonomy" id="1465486"/>
    <lineage>
        <taxon>Bacteria</taxon>
        <taxon>Pseudomonadati</taxon>
        <taxon>Pseudomonadota</taxon>
        <taxon>Alphaproteobacteria</taxon>
        <taxon>Rhodobacterales</taxon>
        <taxon>Paracoccaceae</taxon>
        <taxon>Frigidibacter</taxon>
    </lineage>
</organism>
<dbReference type="Proteomes" id="UP000477083">
    <property type="component" value="Unassembled WGS sequence"/>
</dbReference>
<dbReference type="Pfam" id="PF03724">
    <property type="entry name" value="META"/>
    <property type="match status" value="1"/>
</dbReference>
<dbReference type="InterPro" id="IPR039366">
    <property type="entry name" value="Pilotin"/>
</dbReference>
<comment type="caution">
    <text evidence="3">The sequence shown here is derived from an EMBL/GenBank/DDBJ whole genome shotgun (WGS) entry which is preliminary data.</text>
</comment>